<sequence>MGNTTMTAGEIPTTPLAESVTVIHRDSGTTHAWAKHSVWYHATPSETSSSDAVRDLISYVSRLGVNVLTLPAHITPYPISDSIHRAQKRGLRILPNIADSHVAPEVIDQWLAEGAWGIELGLHHLKEHITTVNDLTLGQIQAKVSLAHPDSVLSLGLWDDDAEKFDELSNQVHDAYVHIVRSRPLALPLTIDNIAPQLVDLYRLFESTGTLPAWDLSAPAIHTASSYLSPAGIVLLTLALPGLIHIDQQSITIPPAPRHILRLRNAYYLANSSLAIDRRQLQNGILRMFVDTIEVRMNFGSHNEPLPTDGSVLAMSHQKPSQSPNDDLYLPSGEVAWIKLR</sequence>
<dbReference type="KEGG" id="arca:HC352_03320"/>
<evidence type="ECO:0000313" key="1">
    <source>
        <dbReference type="EMBL" id="QJC21631.1"/>
    </source>
</evidence>
<dbReference type="EMBL" id="CP050804">
    <property type="protein sequence ID" value="QJC21631.1"/>
    <property type="molecule type" value="Genomic_DNA"/>
</dbReference>
<gene>
    <name evidence="1" type="ORF">HC352_03320</name>
</gene>
<organism evidence="1 2">
    <name type="scientific">Arcanobacterium buesumense</name>
    <dbReference type="NCBI Taxonomy" id="2722751"/>
    <lineage>
        <taxon>Bacteria</taxon>
        <taxon>Bacillati</taxon>
        <taxon>Actinomycetota</taxon>
        <taxon>Actinomycetes</taxon>
        <taxon>Actinomycetales</taxon>
        <taxon>Actinomycetaceae</taxon>
        <taxon>Arcanobacterium</taxon>
    </lineage>
</organism>
<proteinExistence type="predicted"/>
<dbReference type="RefSeq" id="WP_168917571.1">
    <property type="nucleotide sequence ID" value="NZ_CP050804.1"/>
</dbReference>
<accession>A0A6H2EL18</accession>
<reference evidence="1 2" key="1">
    <citation type="submission" date="2020-03" db="EMBL/GenBank/DDBJ databases">
        <title>Complete genome of Arcanobacterium buesumensis sp. nov. strain 2701.</title>
        <authorList>
            <person name="Borowiak M."/>
            <person name="Alssahen M."/>
            <person name="Laemmler C."/>
            <person name="Malorny B."/>
            <person name="Hassan A."/>
            <person name="Prenger-Berninghoff E."/>
            <person name="Ploetz M."/>
            <person name="Abdulmawjood A."/>
        </authorList>
    </citation>
    <scope>NUCLEOTIDE SEQUENCE [LARGE SCALE GENOMIC DNA]</scope>
    <source>
        <strain evidence="1 2">2701</strain>
    </source>
</reference>
<dbReference type="AlphaFoldDB" id="A0A6H2EL18"/>
<keyword evidence="2" id="KW-1185">Reference proteome</keyword>
<evidence type="ECO:0000313" key="2">
    <source>
        <dbReference type="Proteomes" id="UP000502298"/>
    </source>
</evidence>
<dbReference type="Proteomes" id="UP000502298">
    <property type="component" value="Chromosome"/>
</dbReference>
<name>A0A6H2EL18_9ACTO</name>
<protein>
    <submittedName>
        <fullName evidence="1">Uncharacterized protein</fullName>
    </submittedName>
</protein>